<organism evidence="1 2">
    <name type="scientific">Lupinus luteus</name>
    <name type="common">European yellow lupine</name>
    <dbReference type="NCBI Taxonomy" id="3873"/>
    <lineage>
        <taxon>Eukaryota</taxon>
        <taxon>Viridiplantae</taxon>
        <taxon>Streptophyta</taxon>
        <taxon>Embryophyta</taxon>
        <taxon>Tracheophyta</taxon>
        <taxon>Spermatophyta</taxon>
        <taxon>Magnoliopsida</taxon>
        <taxon>eudicotyledons</taxon>
        <taxon>Gunneridae</taxon>
        <taxon>Pentapetalae</taxon>
        <taxon>rosids</taxon>
        <taxon>fabids</taxon>
        <taxon>Fabales</taxon>
        <taxon>Fabaceae</taxon>
        <taxon>Papilionoideae</taxon>
        <taxon>50 kb inversion clade</taxon>
        <taxon>genistoids sensu lato</taxon>
        <taxon>core genistoids</taxon>
        <taxon>Genisteae</taxon>
        <taxon>Lupinus</taxon>
    </lineage>
</organism>
<dbReference type="AlphaFoldDB" id="A0AAV1WYK0"/>
<dbReference type="GO" id="GO:0031179">
    <property type="term" value="P:peptide modification"/>
    <property type="evidence" value="ECO:0007669"/>
    <property type="project" value="InterPro"/>
</dbReference>
<dbReference type="EMBL" id="CAXHTB010000010">
    <property type="protein sequence ID" value="CAL0313958.1"/>
    <property type="molecule type" value="Genomic_DNA"/>
</dbReference>
<protein>
    <submittedName>
        <fullName evidence="1">Uncharacterized protein</fullName>
    </submittedName>
</protein>
<accession>A0AAV1WYK0</accession>
<dbReference type="Gene3D" id="1.50.10.10">
    <property type="match status" value="1"/>
</dbReference>
<evidence type="ECO:0000313" key="2">
    <source>
        <dbReference type="Proteomes" id="UP001497480"/>
    </source>
</evidence>
<dbReference type="GO" id="GO:0005886">
    <property type="term" value="C:plasma membrane"/>
    <property type="evidence" value="ECO:0007669"/>
    <property type="project" value="TreeGrafter"/>
</dbReference>
<reference evidence="1 2" key="1">
    <citation type="submission" date="2024-03" db="EMBL/GenBank/DDBJ databases">
        <authorList>
            <person name="Martinez-Hernandez J."/>
        </authorList>
    </citation>
    <scope>NUCLEOTIDE SEQUENCE [LARGE SCALE GENOMIC DNA]</scope>
</reference>
<proteinExistence type="predicted"/>
<dbReference type="PANTHER" id="PTHR12736">
    <property type="entry name" value="LANC-LIKE PROTEIN"/>
    <property type="match status" value="1"/>
</dbReference>
<keyword evidence="2" id="KW-1185">Reference proteome</keyword>
<dbReference type="PANTHER" id="PTHR12736:SF22">
    <property type="entry name" value="LANC-LIKE PROTEIN GCL2"/>
    <property type="match status" value="1"/>
</dbReference>
<dbReference type="GO" id="GO:0005975">
    <property type="term" value="P:carbohydrate metabolic process"/>
    <property type="evidence" value="ECO:0007669"/>
    <property type="project" value="InterPro"/>
</dbReference>
<gene>
    <name evidence="1" type="ORF">LLUT_LOCUS15018</name>
</gene>
<evidence type="ECO:0000313" key="1">
    <source>
        <dbReference type="EMBL" id="CAL0313958.1"/>
    </source>
</evidence>
<dbReference type="Proteomes" id="UP001497480">
    <property type="component" value="Unassembled WGS sequence"/>
</dbReference>
<dbReference type="Pfam" id="PF05147">
    <property type="entry name" value="LANC_like"/>
    <property type="match status" value="1"/>
</dbReference>
<comment type="caution">
    <text evidence="1">The sequence shown here is derived from an EMBL/GenBank/DDBJ whole genome shotgun (WGS) entry which is preliminary data.</text>
</comment>
<dbReference type="InterPro" id="IPR007822">
    <property type="entry name" value="LANC-like"/>
</dbReference>
<name>A0AAV1WYK0_LUPLU</name>
<dbReference type="InterPro" id="IPR012341">
    <property type="entry name" value="6hp_glycosidase-like_sf"/>
</dbReference>
<dbReference type="SUPFAM" id="SSF158745">
    <property type="entry name" value="LanC-like"/>
    <property type="match status" value="1"/>
</dbReference>
<sequence length="79" mass="8707">MGTAFLLFTSYQVTHNANDLTLCSQIVKSCDPDSIDSRDVTFICGRAGVYALGPVAAKHGDDGDSMRYYLSQFEKVCKY</sequence>